<dbReference type="Proteomes" id="UP000602260">
    <property type="component" value="Unassembled WGS sequence"/>
</dbReference>
<feature type="transmembrane region" description="Helical" evidence="7">
    <location>
        <begin position="104"/>
        <end position="123"/>
    </location>
</feature>
<dbReference type="EMBL" id="JACOPN010000005">
    <property type="protein sequence ID" value="MBC5717447.1"/>
    <property type="molecule type" value="Genomic_DNA"/>
</dbReference>
<dbReference type="CDD" id="cd06261">
    <property type="entry name" value="TM_PBP2"/>
    <property type="match status" value="1"/>
</dbReference>
<feature type="transmembrane region" description="Helical" evidence="7">
    <location>
        <begin position="12"/>
        <end position="31"/>
    </location>
</feature>
<keyword evidence="2 7" id="KW-0813">Transport</keyword>
<protein>
    <submittedName>
        <fullName evidence="9">ABC transporter permease subunit</fullName>
    </submittedName>
</protein>
<dbReference type="PANTHER" id="PTHR30151:SF0">
    <property type="entry name" value="ABC TRANSPORTER PERMEASE PROTEIN MJ0413-RELATED"/>
    <property type="match status" value="1"/>
</dbReference>
<dbReference type="InterPro" id="IPR000515">
    <property type="entry name" value="MetI-like"/>
</dbReference>
<keyword evidence="3" id="KW-1003">Cell membrane</keyword>
<sequence length="264" mass="28946">MGRSKSLNNKISLLLPPAFWLGVWQLGAFLVDRKVGGRGNELLLPYPATVARTLVRLGQTGEFWQTVLTSLGRILAGMGAGTLLGAILAAAACASVWAGRLIALPVRVIRATPVASFILLILLWTDRSAVPGVIAGLMVLPVVWSNLCRGIRETDQKLLELAAAYRFSRWKRVRLIYLPSLRPYFLAAVTTAMGLAWKSGVAAEVLCIPRPAIGTQIYNSKLYLDIPDLFAWTVAVVLLSLALEWLLRRLLERDKRRGAAHDLP</sequence>
<gene>
    <name evidence="9" type="ORF">H8S55_08960</name>
</gene>
<feature type="domain" description="ABC transmembrane type-1" evidence="8">
    <location>
        <begin position="63"/>
        <end position="247"/>
    </location>
</feature>
<dbReference type="GO" id="GO:0005886">
    <property type="term" value="C:plasma membrane"/>
    <property type="evidence" value="ECO:0007669"/>
    <property type="project" value="UniProtKB-SubCell"/>
</dbReference>
<dbReference type="AlphaFoldDB" id="A0A8J6J5W8"/>
<dbReference type="InterPro" id="IPR035906">
    <property type="entry name" value="MetI-like_sf"/>
</dbReference>
<evidence type="ECO:0000256" key="3">
    <source>
        <dbReference type="ARBA" id="ARBA00022475"/>
    </source>
</evidence>
<dbReference type="GO" id="GO:0055085">
    <property type="term" value="P:transmembrane transport"/>
    <property type="evidence" value="ECO:0007669"/>
    <property type="project" value="InterPro"/>
</dbReference>
<keyword evidence="5 7" id="KW-1133">Transmembrane helix</keyword>
<organism evidence="9 10">
    <name type="scientific">Flintibacter faecis</name>
    <dbReference type="NCBI Taxonomy" id="2763047"/>
    <lineage>
        <taxon>Bacteria</taxon>
        <taxon>Bacillati</taxon>
        <taxon>Bacillota</taxon>
        <taxon>Clostridia</taxon>
        <taxon>Eubacteriales</taxon>
        <taxon>Flintibacter</taxon>
    </lineage>
</organism>
<feature type="transmembrane region" description="Helical" evidence="7">
    <location>
        <begin position="175"/>
        <end position="197"/>
    </location>
</feature>
<feature type="transmembrane region" description="Helical" evidence="7">
    <location>
        <begin position="229"/>
        <end position="247"/>
    </location>
</feature>
<evidence type="ECO:0000259" key="8">
    <source>
        <dbReference type="PROSITE" id="PS50928"/>
    </source>
</evidence>
<evidence type="ECO:0000256" key="6">
    <source>
        <dbReference type="ARBA" id="ARBA00023136"/>
    </source>
</evidence>
<feature type="transmembrane region" description="Helical" evidence="7">
    <location>
        <begin position="129"/>
        <end position="147"/>
    </location>
</feature>
<evidence type="ECO:0000256" key="2">
    <source>
        <dbReference type="ARBA" id="ARBA00022448"/>
    </source>
</evidence>
<dbReference type="PANTHER" id="PTHR30151">
    <property type="entry name" value="ALKANE SULFONATE ABC TRANSPORTER-RELATED, MEMBRANE SUBUNIT"/>
    <property type="match status" value="1"/>
</dbReference>
<name>A0A8J6J5W8_9FIRM</name>
<accession>A0A8J6J5W8</accession>
<comment type="similarity">
    <text evidence="7">Belongs to the binding-protein-dependent transport system permease family.</text>
</comment>
<dbReference type="Gene3D" id="1.10.3720.10">
    <property type="entry name" value="MetI-like"/>
    <property type="match status" value="1"/>
</dbReference>
<dbReference type="RefSeq" id="WP_186878675.1">
    <property type="nucleotide sequence ID" value="NZ_JACOPN010000005.1"/>
</dbReference>
<evidence type="ECO:0000313" key="10">
    <source>
        <dbReference type="Proteomes" id="UP000602260"/>
    </source>
</evidence>
<keyword evidence="6 7" id="KW-0472">Membrane</keyword>
<evidence type="ECO:0000256" key="5">
    <source>
        <dbReference type="ARBA" id="ARBA00022989"/>
    </source>
</evidence>
<evidence type="ECO:0000256" key="4">
    <source>
        <dbReference type="ARBA" id="ARBA00022692"/>
    </source>
</evidence>
<proteinExistence type="inferred from homology"/>
<reference evidence="9" key="1">
    <citation type="submission" date="2020-08" db="EMBL/GenBank/DDBJ databases">
        <title>Genome public.</title>
        <authorList>
            <person name="Liu C."/>
            <person name="Sun Q."/>
        </authorList>
    </citation>
    <scope>NUCLEOTIDE SEQUENCE</scope>
    <source>
        <strain evidence="9">BX5</strain>
    </source>
</reference>
<evidence type="ECO:0000313" key="9">
    <source>
        <dbReference type="EMBL" id="MBC5717447.1"/>
    </source>
</evidence>
<keyword evidence="4 7" id="KW-0812">Transmembrane</keyword>
<comment type="caution">
    <text evidence="9">The sequence shown here is derived from an EMBL/GenBank/DDBJ whole genome shotgun (WGS) entry which is preliminary data.</text>
</comment>
<keyword evidence="10" id="KW-1185">Reference proteome</keyword>
<dbReference type="Pfam" id="PF00528">
    <property type="entry name" value="BPD_transp_1"/>
    <property type="match status" value="1"/>
</dbReference>
<comment type="subcellular location">
    <subcellularLocation>
        <location evidence="1 7">Cell membrane</location>
        <topology evidence="1 7">Multi-pass membrane protein</topology>
    </subcellularLocation>
</comment>
<dbReference type="SUPFAM" id="SSF161098">
    <property type="entry name" value="MetI-like"/>
    <property type="match status" value="1"/>
</dbReference>
<feature type="transmembrane region" description="Helical" evidence="7">
    <location>
        <begin position="74"/>
        <end position="97"/>
    </location>
</feature>
<dbReference type="PROSITE" id="PS50928">
    <property type="entry name" value="ABC_TM1"/>
    <property type="match status" value="1"/>
</dbReference>
<evidence type="ECO:0000256" key="1">
    <source>
        <dbReference type="ARBA" id="ARBA00004651"/>
    </source>
</evidence>
<evidence type="ECO:0000256" key="7">
    <source>
        <dbReference type="RuleBase" id="RU363032"/>
    </source>
</evidence>